<evidence type="ECO:0000313" key="3">
    <source>
        <dbReference type="EMBL" id="SBW28746.1"/>
    </source>
</evidence>
<organism evidence="3 4">
    <name type="scientific">Candidatus Protofrankia californiensis</name>
    <dbReference type="NCBI Taxonomy" id="1839754"/>
    <lineage>
        <taxon>Bacteria</taxon>
        <taxon>Bacillati</taxon>
        <taxon>Actinomycetota</taxon>
        <taxon>Actinomycetes</taxon>
        <taxon>Frankiales</taxon>
        <taxon>Frankiaceae</taxon>
        <taxon>Protofrankia</taxon>
    </lineage>
</organism>
<dbReference type="AlphaFoldDB" id="A0A1C3PG56"/>
<name>A0A1C3PG56_9ACTN</name>
<feature type="transmembrane region" description="Helical" evidence="2">
    <location>
        <begin position="83"/>
        <end position="104"/>
    </location>
</feature>
<protein>
    <submittedName>
        <fullName evidence="3">Uncharacterized protein</fullName>
    </submittedName>
</protein>
<feature type="compositionally biased region" description="Basic and acidic residues" evidence="1">
    <location>
        <begin position="7"/>
        <end position="23"/>
    </location>
</feature>
<evidence type="ECO:0000256" key="2">
    <source>
        <dbReference type="SAM" id="Phobius"/>
    </source>
</evidence>
<proteinExistence type="predicted"/>
<feature type="transmembrane region" description="Helical" evidence="2">
    <location>
        <begin position="50"/>
        <end position="71"/>
    </location>
</feature>
<evidence type="ECO:0000313" key="4">
    <source>
        <dbReference type="Proteomes" id="UP000199013"/>
    </source>
</evidence>
<keyword evidence="2" id="KW-0812">Transmembrane</keyword>
<accession>A0A1C3PG56</accession>
<keyword evidence="2" id="KW-0472">Membrane</keyword>
<keyword evidence="4" id="KW-1185">Reference proteome</keyword>
<gene>
    <name evidence="3" type="ORF">FDG2_5941</name>
</gene>
<keyword evidence="2" id="KW-1133">Transmembrane helix</keyword>
<sequence length="106" mass="11325">MNVAAKPDGRGNAREPKRADAQPDAKPAARTPLERKKAERRQRYRRKRRIIRTGQVLMAVAAVMALLHLLAHLGTFGGQPSGFVDLVAGYPAAAVLFLAGAVAAGQ</sequence>
<dbReference type="EMBL" id="FLUV01002457">
    <property type="protein sequence ID" value="SBW28746.1"/>
    <property type="molecule type" value="Genomic_DNA"/>
</dbReference>
<evidence type="ECO:0000256" key="1">
    <source>
        <dbReference type="SAM" id="MobiDB-lite"/>
    </source>
</evidence>
<reference evidence="4" key="1">
    <citation type="submission" date="2016-02" db="EMBL/GenBank/DDBJ databases">
        <authorList>
            <person name="Wibberg D."/>
        </authorList>
    </citation>
    <scope>NUCLEOTIDE SEQUENCE [LARGE SCALE GENOMIC DNA]</scope>
</reference>
<feature type="region of interest" description="Disordered" evidence="1">
    <location>
        <begin position="1"/>
        <end position="46"/>
    </location>
</feature>
<dbReference type="Proteomes" id="UP000199013">
    <property type="component" value="Unassembled WGS sequence"/>
</dbReference>